<keyword evidence="3" id="KW-1185">Reference proteome</keyword>
<evidence type="ECO:0000313" key="2">
    <source>
        <dbReference type="EMBL" id="CAJ1405741.1"/>
    </source>
</evidence>
<proteinExistence type="predicted"/>
<feature type="compositionally biased region" description="Low complexity" evidence="1">
    <location>
        <begin position="182"/>
        <end position="193"/>
    </location>
</feature>
<feature type="compositionally biased region" description="Acidic residues" evidence="1">
    <location>
        <begin position="226"/>
        <end position="247"/>
    </location>
</feature>
<evidence type="ECO:0000256" key="1">
    <source>
        <dbReference type="SAM" id="MobiDB-lite"/>
    </source>
</evidence>
<reference evidence="2" key="1">
    <citation type="submission" date="2023-08" db="EMBL/GenBank/DDBJ databases">
        <authorList>
            <person name="Chen Y."/>
            <person name="Shah S."/>
            <person name="Dougan E. K."/>
            <person name="Thang M."/>
            <person name="Chan C."/>
        </authorList>
    </citation>
    <scope>NUCLEOTIDE SEQUENCE</scope>
</reference>
<accession>A0AA36NIX7</accession>
<name>A0AA36NIX7_9DINO</name>
<dbReference type="Proteomes" id="UP001178507">
    <property type="component" value="Unassembled WGS sequence"/>
</dbReference>
<feature type="compositionally biased region" description="Polar residues" evidence="1">
    <location>
        <begin position="107"/>
        <end position="118"/>
    </location>
</feature>
<feature type="region of interest" description="Disordered" evidence="1">
    <location>
        <begin position="98"/>
        <end position="265"/>
    </location>
</feature>
<organism evidence="2 3">
    <name type="scientific">Effrenium voratum</name>
    <dbReference type="NCBI Taxonomy" id="2562239"/>
    <lineage>
        <taxon>Eukaryota</taxon>
        <taxon>Sar</taxon>
        <taxon>Alveolata</taxon>
        <taxon>Dinophyceae</taxon>
        <taxon>Suessiales</taxon>
        <taxon>Symbiodiniaceae</taxon>
        <taxon>Effrenium</taxon>
    </lineage>
</organism>
<protein>
    <submittedName>
        <fullName evidence="2">Uncharacterized protein</fullName>
    </submittedName>
</protein>
<evidence type="ECO:0000313" key="3">
    <source>
        <dbReference type="Proteomes" id="UP001178507"/>
    </source>
</evidence>
<dbReference type="EMBL" id="CAUJNA010003599">
    <property type="protein sequence ID" value="CAJ1405741.1"/>
    <property type="molecule type" value="Genomic_DNA"/>
</dbReference>
<comment type="caution">
    <text evidence="2">The sequence shown here is derived from an EMBL/GenBank/DDBJ whole genome shotgun (WGS) entry which is preliminary data.</text>
</comment>
<feature type="compositionally biased region" description="Basic and acidic residues" evidence="1">
    <location>
        <begin position="249"/>
        <end position="265"/>
    </location>
</feature>
<sequence length="339" mass="37659">MREHRLIQSLRAKVQARPQCEPVDRRAVKQAALAPSLSFDLSVEDSMEDSKRSLLEVLPPEGVCPRLLLKERLEAQVRRELAKGLVVEEAECEEAQEANLRAAKPAEQQSEAETSRSAEQPCPTGHAEVPVAGHKSRRVVEDEPGEAAASAAHGGGVGELCDRTSPRFGSGRLTASKKRTETLSTTSTTASEAPQPRRRLRRQVEDEEEPESTSAKDSQETRDQLSDADELSAGEADEPLDAEEIDEAQIARRERQQRRWEEKELGPEFAMSILSKEEFLRFKAQTASKPPPPEPKEALWSRGDEDLSDVFVRLCPNKPRKAGFFGARLSGRPALLERR</sequence>
<dbReference type="AlphaFoldDB" id="A0AA36NIX7"/>
<gene>
    <name evidence="2" type="ORF">EVOR1521_LOCUS27877</name>
</gene>